<dbReference type="PANTHER" id="PTHR37943">
    <property type="entry name" value="PROTEIN VES"/>
    <property type="match status" value="1"/>
</dbReference>
<dbReference type="RefSeq" id="WP_284324082.1">
    <property type="nucleotide sequence ID" value="NZ_BSPP01000004.1"/>
</dbReference>
<accession>A0AA37WZN6</accession>
<comment type="caution">
    <text evidence="1">The sequence shown here is derived from an EMBL/GenBank/DDBJ whole genome shotgun (WGS) entry which is preliminary data.</text>
</comment>
<dbReference type="PANTHER" id="PTHR37943:SF1">
    <property type="entry name" value="PROTEIN VES"/>
    <property type="match status" value="1"/>
</dbReference>
<dbReference type="Proteomes" id="UP001157355">
    <property type="component" value="Unassembled WGS sequence"/>
</dbReference>
<reference evidence="1 2" key="1">
    <citation type="journal article" date="2014" name="Int. J. Syst. Evol. Microbiol.">
        <title>Complete genome sequence of Corynebacterium casei LMG S-19264T (=DSM 44701T), isolated from a smear-ripened cheese.</title>
        <authorList>
            <consortium name="US DOE Joint Genome Institute (JGI-PGF)"/>
            <person name="Walter F."/>
            <person name="Albersmeier A."/>
            <person name="Kalinowski J."/>
            <person name="Ruckert C."/>
        </authorList>
    </citation>
    <scope>NUCLEOTIDE SEQUENCE [LARGE SCALE GENOMIC DNA]</scope>
    <source>
        <strain evidence="1 2">NBRC 111766</strain>
    </source>
</reference>
<proteinExistence type="predicted"/>
<sequence length="172" mass="18636">MIQHLTPADYKTMPWANGKGVTVEMLKVEENGEMLWRLSRASVVENGEFSIFSGVERNLTVITGPGFDLVGEGLHLLAKPLIPVSFAGDSPIRAEAVTLASDDFNVMTARHLPKPEVAVITGAVELRGGDMLAVFALQPARVNGRALAVYDLILSDEDLTMSGQVIVVRLHR</sequence>
<name>A0AA37WZN6_9RHOB</name>
<dbReference type="SUPFAM" id="SSF51182">
    <property type="entry name" value="RmlC-like cupins"/>
    <property type="match status" value="1"/>
</dbReference>
<organism evidence="1 2">
    <name type="scientific">Cypionkella aquatica</name>
    <dbReference type="NCBI Taxonomy" id="1756042"/>
    <lineage>
        <taxon>Bacteria</taxon>
        <taxon>Pseudomonadati</taxon>
        <taxon>Pseudomonadota</taxon>
        <taxon>Alphaproteobacteria</taxon>
        <taxon>Rhodobacterales</taxon>
        <taxon>Paracoccaceae</taxon>
        <taxon>Cypionkella</taxon>
    </lineage>
</organism>
<protein>
    <recommendedName>
        <fullName evidence="3">HutD family protein</fullName>
    </recommendedName>
</protein>
<evidence type="ECO:0008006" key="3">
    <source>
        <dbReference type="Google" id="ProtNLM"/>
    </source>
</evidence>
<evidence type="ECO:0000313" key="2">
    <source>
        <dbReference type="Proteomes" id="UP001157355"/>
    </source>
</evidence>
<dbReference type="InterPro" id="IPR011051">
    <property type="entry name" value="RmlC_Cupin_sf"/>
</dbReference>
<gene>
    <name evidence="1" type="ORF">GCM10010873_08380</name>
</gene>
<evidence type="ECO:0000313" key="1">
    <source>
        <dbReference type="EMBL" id="GLS85864.1"/>
    </source>
</evidence>
<keyword evidence="2" id="KW-1185">Reference proteome</keyword>
<dbReference type="Gene3D" id="2.60.120.10">
    <property type="entry name" value="Jelly Rolls"/>
    <property type="match status" value="1"/>
</dbReference>
<dbReference type="Pfam" id="PF05962">
    <property type="entry name" value="HutD"/>
    <property type="match status" value="1"/>
</dbReference>
<dbReference type="InterPro" id="IPR010282">
    <property type="entry name" value="Uncharacterised_HutD/Ves"/>
</dbReference>
<dbReference type="EMBL" id="BSPP01000004">
    <property type="protein sequence ID" value="GLS85864.1"/>
    <property type="molecule type" value="Genomic_DNA"/>
</dbReference>
<dbReference type="InterPro" id="IPR014710">
    <property type="entry name" value="RmlC-like_jellyroll"/>
</dbReference>
<dbReference type="AlphaFoldDB" id="A0AA37WZN6"/>